<feature type="compositionally biased region" description="Basic and acidic residues" evidence="1">
    <location>
        <begin position="174"/>
        <end position="187"/>
    </location>
</feature>
<reference evidence="4 5" key="2">
    <citation type="submission" date="2018-12" db="EMBL/GenBank/DDBJ databases">
        <authorList>
            <consortium name="Pathogen Informatics"/>
        </authorList>
    </citation>
    <scope>NUCLEOTIDE SEQUENCE [LARGE SCALE GENOMIC DNA]</scope>
    <source>
        <strain evidence="4 5">NCTC13652</strain>
    </source>
</reference>
<dbReference type="STRING" id="1122997.GCA_000425285_01267"/>
<feature type="transmembrane region" description="Helical" evidence="2">
    <location>
        <begin position="102"/>
        <end position="124"/>
    </location>
</feature>
<accession>A0A3Q9UIY4</accession>
<dbReference type="KEGG" id="aji:C0Z10_03790"/>
<dbReference type="Proteomes" id="UP000277858">
    <property type="component" value="Chromosome"/>
</dbReference>
<reference evidence="6" key="1">
    <citation type="submission" date="2017-12" db="EMBL/GenBank/DDBJ databases">
        <title>Whole genome sequencing of Acidipropionibacterium jensenii strains JS279 and JS280.</title>
        <authorList>
            <person name="Deptula P."/>
            <person name="Laine P."/>
            <person name="Smolander O.-P."/>
            <person name="Paulin L."/>
            <person name="Auvinen P."/>
            <person name="Varmanen P."/>
        </authorList>
    </citation>
    <scope>NUCLEOTIDE SEQUENCE [LARGE SCALE GENOMIC DNA]</scope>
    <source>
        <strain evidence="6">JS280</strain>
    </source>
</reference>
<dbReference type="EMBL" id="CP025570">
    <property type="protein sequence ID" value="AZZ39019.1"/>
    <property type="molecule type" value="Genomic_DNA"/>
</dbReference>
<feature type="transmembrane region" description="Helical" evidence="2">
    <location>
        <begin position="71"/>
        <end position="90"/>
    </location>
</feature>
<dbReference type="OrthoDB" id="10018129at2"/>
<evidence type="ECO:0000313" key="5">
    <source>
        <dbReference type="Proteomes" id="UP000277858"/>
    </source>
</evidence>
<dbReference type="Proteomes" id="UP000285875">
    <property type="component" value="Chromosome"/>
</dbReference>
<gene>
    <name evidence="3" type="ORF">C0Z10_03790</name>
    <name evidence="4" type="ORF">NCTC13652_02459</name>
</gene>
<proteinExistence type="predicted"/>
<evidence type="ECO:0000256" key="2">
    <source>
        <dbReference type="SAM" id="Phobius"/>
    </source>
</evidence>
<reference evidence="3" key="3">
    <citation type="journal article" date="2019" name="Microorganisms">
        <title>Red-Brown Pigmentation of Acidipropionibacterium jensenii Is Tied to Haemolytic Activity and cyl-Like Gene Cluster.</title>
        <authorList>
            <person name="Deptula P."/>
            <person name="Loivamaa I."/>
            <person name="Smolander O.P."/>
            <person name="Laine P."/>
            <person name="Roberts R.J."/>
            <person name="Piironen V."/>
            <person name="Paulin L."/>
            <person name="Savijoki K."/>
            <person name="Auvinen P."/>
            <person name="Varmanen P."/>
        </authorList>
    </citation>
    <scope>NUCLEOTIDE SEQUENCE</scope>
    <source>
        <strain evidence="3">JS280</strain>
    </source>
</reference>
<dbReference type="EMBL" id="LR134473">
    <property type="protein sequence ID" value="VEI04234.1"/>
    <property type="molecule type" value="Genomic_DNA"/>
</dbReference>
<sequence length="187" mass="19361">MSSQSGDPGAHPESTFRSVLEFGRRAREPFAWAMAAVCAVSVLIFVVEFLWSVLHEHGGLFETSRRLSGNSLGIGSMALAVAAVVACRLVNPATRHCRQVCLAVGAVVAVSGSADLVLAVLSLIGAPGGVIGIILGLVGDLLVVVVKAAVAVVLLMMSRRHDEDRSVLGSPAPDEGRGRPDGVGQDK</sequence>
<keyword evidence="5" id="KW-1185">Reference proteome</keyword>
<evidence type="ECO:0000313" key="6">
    <source>
        <dbReference type="Proteomes" id="UP000285875"/>
    </source>
</evidence>
<keyword evidence="2" id="KW-1133">Transmembrane helix</keyword>
<feature type="transmembrane region" description="Helical" evidence="2">
    <location>
        <begin position="30"/>
        <end position="51"/>
    </location>
</feature>
<evidence type="ECO:0000313" key="4">
    <source>
        <dbReference type="EMBL" id="VEI04234.1"/>
    </source>
</evidence>
<organism evidence="3 6">
    <name type="scientific">Acidipropionibacterium jensenii</name>
    <dbReference type="NCBI Taxonomy" id="1749"/>
    <lineage>
        <taxon>Bacteria</taxon>
        <taxon>Bacillati</taxon>
        <taxon>Actinomycetota</taxon>
        <taxon>Actinomycetes</taxon>
        <taxon>Propionibacteriales</taxon>
        <taxon>Propionibacteriaceae</taxon>
        <taxon>Acidipropionibacterium</taxon>
    </lineage>
</organism>
<dbReference type="AlphaFoldDB" id="A0A3Q9UIY4"/>
<evidence type="ECO:0000313" key="3">
    <source>
        <dbReference type="EMBL" id="AZZ39019.1"/>
    </source>
</evidence>
<dbReference type="RefSeq" id="WP_051238243.1">
    <property type="nucleotide sequence ID" value="NZ_CP025570.1"/>
</dbReference>
<keyword evidence="2" id="KW-0472">Membrane</keyword>
<feature type="region of interest" description="Disordered" evidence="1">
    <location>
        <begin position="164"/>
        <end position="187"/>
    </location>
</feature>
<evidence type="ECO:0000256" key="1">
    <source>
        <dbReference type="SAM" id="MobiDB-lite"/>
    </source>
</evidence>
<protein>
    <submittedName>
        <fullName evidence="3">Uncharacterized protein</fullName>
    </submittedName>
</protein>
<feature type="transmembrane region" description="Helical" evidence="2">
    <location>
        <begin position="130"/>
        <end position="156"/>
    </location>
</feature>
<name>A0A3Q9UIY4_9ACTN</name>
<keyword evidence="2" id="KW-0812">Transmembrane</keyword>